<dbReference type="InterPro" id="IPR016181">
    <property type="entry name" value="Acyl_CoA_acyltransferase"/>
</dbReference>
<evidence type="ECO:0000313" key="4">
    <source>
        <dbReference type="EMBL" id="MSA90997.1"/>
    </source>
</evidence>
<evidence type="ECO:0000313" key="5">
    <source>
        <dbReference type="EMBL" id="MSC34768.1"/>
    </source>
</evidence>
<dbReference type="SUPFAM" id="SSF55729">
    <property type="entry name" value="Acyl-CoA N-acyltransferases (Nat)"/>
    <property type="match status" value="1"/>
</dbReference>
<sequence length="142" mass="16628">MIRKMEERDLDRVIQIWLEGNLQAHPFINSGYWKSNLRLVREMLPRSQVFIDEQEGIITGFMGLNGNKIEGLFVNSNFQSKGIGRSLVQLAKSIHNELTLCAYKKNKKAIAFYNKAGFNVIEQRTEEETQEEELLMRWKKSY</sequence>
<dbReference type="Proteomes" id="UP000480929">
    <property type="component" value="Unassembled WGS sequence"/>
</dbReference>
<proteinExistence type="predicted"/>
<evidence type="ECO:0000259" key="3">
    <source>
        <dbReference type="PROSITE" id="PS51186"/>
    </source>
</evidence>
<dbReference type="RefSeq" id="WP_154240386.1">
    <property type="nucleotide sequence ID" value="NZ_AP031450.1"/>
</dbReference>
<dbReference type="EMBL" id="WKPI01000043">
    <property type="protein sequence ID" value="MSC34768.1"/>
    <property type="molecule type" value="Genomic_DNA"/>
</dbReference>
<keyword evidence="7" id="KW-1185">Reference proteome</keyword>
<name>A0A6N7SAX9_9FIRM</name>
<protein>
    <submittedName>
        <fullName evidence="4">N-acetyltransferase</fullName>
        <ecNumber evidence="4">2.3.1.-</ecNumber>
    </submittedName>
</protein>
<reference evidence="6 7" key="1">
    <citation type="journal article" date="2019" name="Nat. Med.">
        <title>A library of human gut bacterial isolates paired with longitudinal multiomics data enables mechanistic microbiome research.</title>
        <authorList>
            <person name="Poyet M."/>
            <person name="Groussin M."/>
            <person name="Gibbons S.M."/>
            <person name="Avila-Pacheco J."/>
            <person name="Jiang X."/>
            <person name="Kearney S.M."/>
            <person name="Perrotta A.R."/>
            <person name="Berdy B."/>
            <person name="Zhao S."/>
            <person name="Lieberman T.D."/>
            <person name="Swanson P.K."/>
            <person name="Smith M."/>
            <person name="Roesemann S."/>
            <person name="Alexander J.E."/>
            <person name="Rich S.A."/>
            <person name="Livny J."/>
            <person name="Vlamakis H."/>
            <person name="Clish C."/>
            <person name="Bullock K."/>
            <person name="Deik A."/>
            <person name="Scott J."/>
            <person name="Pierce K.A."/>
            <person name="Xavier R.J."/>
            <person name="Alm E.J."/>
        </authorList>
    </citation>
    <scope>NUCLEOTIDE SEQUENCE [LARGE SCALE GENOMIC DNA]</scope>
    <source>
        <strain evidence="4 6">BIOML-A4</strain>
        <strain evidence="5 7">BIOML-A5</strain>
    </source>
</reference>
<dbReference type="PANTHER" id="PTHR43800:SF1">
    <property type="entry name" value="PEPTIDYL-LYSINE N-ACETYLTRANSFERASE YJAB"/>
    <property type="match status" value="1"/>
</dbReference>
<keyword evidence="1 4" id="KW-0808">Transferase</keyword>
<dbReference type="EMBL" id="WKPJ01000040">
    <property type="protein sequence ID" value="MSA90997.1"/>
    <property type="molecule type" value="Genomic_DNA"/>
</dbReference>
<dbReference type="Proteomes" id="UP000433575">
    <property type="component" value="Unassembled WGS sequence"/>
</dbReference>
<dbReference type="InterPro" id="IPR000182">
    <property type="entry name" value="GNAT_dom"/>
</dbReference>
<dbReference type="PROSITE" id="PS51186">
    <property type="entry name" value="GNAT"/>
    <property type="match status" value="1"/>
</dbReference>
<dbReference type="EC" id="2.3.1.-" evidence="4"/>
<dbReference type="GO" id="GO:0016747">
    <property type="term" value="F:acyltransferase activity, transferring groups other than amino-acyl groups"/>
    <property type="evidence" value="ECO:0007669"/>
    <property type="project" value="InterPro"/>
</dbReference>
<evidence type="ECO:0000313" key="6">
    <source>
        <dbReference type="Proteomes" id="UP000433575"/>
    </source>
</evidence>
<organism evidence="4 6">
    <name type="scientific">Holdemania massiliensis</name>
    <dbReference type="NCBI Taxonomy" id="1468449"/>
    <lineage>
        <taxon>Bacteria</taxon>
        <taxon>Bacillati</taxon>
        <taxon>Bacillota</taxon>
        <taxon>Erysipelotrichia</taxon>
        <taxon>Erysipelotrichales</taxon>
        <taxon>Erysipelotrichaceae</taxon>
        <taxon>Holdemania</taxon>
    </lineage>
</organism>
<feature type="domain" description="N-acetyltransferase" evidence="3">
    <location>
        <begin position="1"/>
        <end position="141"/>
    </location>
</feature>
<evidence type="ECO:0000313" key="7">
    <source>
        <dbReference type="Proteomes" id="UP000480929"/>
    </source>
</evidence>
<evidence type="ECO:0000256" key="1">
    <source>
        <dbReference type="ARBA" id="ARBA00022679"/>
    </source>
</evidence>
<comment type="caution">
    <text evidence="4">The sequence shown here is derived from an EMBL/GenBank/DDBJ whole genome shotgun (WGS) entry which is preliminary data.</text>
</comment>
<gene>
    <name evidence="5" type="ORF">GKD88_16700</name>
    <name evidence="4" type="ORF">GKE08_16820</name>
</gene>
<dbReference type="PANTHER" id="PTHR43800">
    <property type="entry name" value="PEPTIDYL-LYSINE N-ACETYLTRANSFERASE YJAB"/>
    <property type="match status" value="1"/>
</dbReference>
<dbReference type="CDD" id="cd04301">
    <property type="entry name" value="NAT_SF"/>
    <property type="match status" value="1"/>
</dbReference>
<dbReference type="OrthoDB" id="9794197at2"/>
<dbReference type="Pfam" id="PF13508">
    <property type="entry name" value="Acetyltransf_7"/>
    <property type="match status" value="1"/>
</dbReference>
<accession>A0A6N7SAX9</accession>
<dbReference type="NCBIfam" id="NF007853">
    <property type="entry name" value="PRK10562.1"/>
    <property type="match status" value="1"/>
</dbReference>
<keyword evidence="2 4" id="KW-0012">Acyltransferase</keyword>
<evidence type="ECO:0000256" key="2">
    <source>
        <dbReference type="ARBA" id="ARBA00023315"/>
    </source>
</evidence>
<dbReference type="AlphaFoldDB" id="A0A6N7SAX9"/>
<dbReference type="Gene3D" id="3.40.630.30">
    <property type="match status" value="1"/>
</dbReference>